<organism evidence="2 3">
    <name type="scientific">Acidianus hospitalis (strain W1)</name>
    <dbReference type="NCBI Taxonomy" id="933801"/>
    <lineage>
        <taxon>Archaea</taxon>
        <taxon>Thermoproteota</taxon>
        <taxon>Thermoprotei</taxon>
        <taxon>Sulfolobales</taxon>
        <taxon>Sulfolobaceae</taxon>
        <taxon>Acidianus</taxon>
    </lineage>
</organism>
<evidence type="ECO:0000256" key="1">
    <source>
        <dbReference type="SAM" id="Phobius"/>
    </source>
</evidence>
<keyword evidence="3" id="KW-1185">Reference proteome</keyword>
<dbReference type="KEGG" id="aho:Ahos_0147"/>
<dbReference type="eggNOG" id="arCOG07718">
    <property type="taxonomic scope" value="Archaea"/>
</dbReference>
<proteinExistence type="predicted"/>
<dbReference type="EMBL" id="CP002535">
    <property type="protein sequence ID" value="AEE93040.1"/>
    <property type="molecule type" value="Genomic_DNA"/>
</dbReference>
<sequence>MARSFEALSKAYLASYGLLIVYPSLLIAAVKKGVYKAPRHLEKELNSLSILARQALNPKKMIEKLKHDPIGRSQLPDLLKSTSNFFQQNNEREFASLYNKISEFLRKPVNQRNYAEIMTLRKEITRVMQLKNVHERFYEILKKCIEGNINEDICKNLTQESKEMLSSFSNKEYLLDQILSILDLGFQEMFDGILYASYLARAAEIADYTVGRTEDDEKYLAEIIDHQQEIFDFLSKMQEINKVLIKDDELDDFMSQIEEEARKYFKHE</sequence>
<keyword evidence="1" id="KW-0812">Transmembrane</keyword>
<keyword evidence="1" id="KW-0472">Membrane</keyword>
<reference evidence="2 3" key="1">
    <citation type="journal article" date="2011" name="Extremophiles">
        <title>Genomic analysis of Acidianus hospitalis W1 a host for studying crenarchaeal virus and plasmid life cycles.</title>
        <authorList>
            <person name="You X.Y."/>
            <person name="Liu C."/>
            <person name="Wang S.Y."/>
            <person name="Jiang C.Y."/>
            <person name="Shah S.A."/>
            <person name="Prangishvili D."/>
            <person name="She Q."/>
            <person name="Liu S.J."/>
            <person name="Garrett R.A."/>
        </authorList>
    </citation>
    <scope>NUCLEOTIDE SEQUENCE [LARGE SCALE GENOMIC DNA]</scope>
    <source>
        <strain evidence="2 3">W1</strain>
    </source>
</reference>
<gene>
    <name evidence="2" type="ordered locus">Ahos_0147</name>
</gene>
<evidence type="ECO:0000313" key="3">
    <source>
        <dbReference type="Proteomes" id="UP000008458"/>
    </source>
</evidence>
<reference key="2">
    <citation type="journal article" date="2011" name="Extremophiles">
        <title>Genomic analyses of Acidianus hospitalis W1 a host for studying crenarchaeal virus and plasmid life cycles.</title>
        <authorList>
            <person name="You X.Y."/>
            <person name="Liu C."/>
            <person name="Wang S.Y."/>
            <person name="Jiang C.Y."/>
            <person name="Shah S.A."/>
            <person name="Prangishvili D."/>
            <person name="Liu S.J."/>
            <person name="Garrett R.A."/>
        </authorList>
    </citation>
    <scope>NUCLEOTIDE SEQUENCE</scope>
    <source>
        <strain>W1</strain>
    </source>
</reference>
<dbReference type="AlphaFoldDB" id="F4B4F1"/>
<protein>
    <submittedName>
        <fullName evidence="2">Conserved conjugative plasmid protein</fullName>
    </submittedName>
</protein>
<name>F4B4F1_ACIHW</name>
<keyword evidence="1" id="KW-1133">Transmembrane helix</keyword>
<accession>F4B4F1</accession>
<dbReference type="HOGENOM" id="CLU_1036640_0_0_2"/>
<evidence type="ECO:0000313" key="2">
    <source>
        <dbReference type="EMBL" id="AEE93040.1"/>
    </source>
</evidence>
<dbReference type="Proteomes" id="UP000008458">
    <property type="component" value="Chromosome"/>
</dbReference>
<feature type="transmembrane region" description="Helical" evidence="1">
    <location>
        <begin position="12"/>
        <end position="30"/>
    </location>
</feature>